<dbReference type="PROSITE" id="PS51257">
    <property type="entry name" value="PROKAR_LIPOPROTEIN"/>
    <property type="match status" value="1"/>
</dbReference>
<organism evidence="5 6">
    <name type="scientific">Paenibacillus algorifonticola</name>
    <dbReference type="NCBI Taxonomy" id="684063"/>
    <lineage>
        <taxon>Bacteria</taxon>
        <taxon>Bacillati</taxon>
        <taxon>Bacillota</taxon>
        <taxon>Bacilli</taxon>
        <taxon>Bacillales</taxon>
        <taxon>Paenibacillaceae</taxon>
        <taxon>Paenibacillus</taxon>
    </lineage>
</organism>
<protein>
    <submittedName>
        <fullName evidence="5">Platelet-activating factor acetylhydrolase, isoform II</fullName>
    </submittedName>
</protein>
<dbReference type="EMBL" id="FONN01000029">
    <property type="protein sequence ID" value="SFF35602.1"/>
    <property type="molecule type" value="Genomic_DNA"/>
</dbReference>
<dbReference type="RefSeq" id="WP_231594418.1">
    <property type="nucleotide sequence ID" value="NZ_FONN01000029.1"/>
</dbReference>
<keyword evidence="4" id="KW-0812">Transmembrane</keyword>
<keyword evidence="6" id="KW-1185">Reference proteome</keyword>
<evidence type="ECO:0000313" key="5">
    <source>
        <dbReference type="EMBL" id="SFF35602.1"/>
    </source>
</evidence>
<feature type="transmembrane region" description="Helical" evidence="4">
    <location>
        <begin position="52"/>
        <end position="68"/>
    </location>
</feature>
<name>A0A1I2I027_9BACL</name>
<evidence type="ECO:0000313" key="6">
    <source>
        <dbReference type="Proteomes" id="UP000183410"/>
    </source>
</evidence>
<keyword evidence="4" id="KW-1133">Transmembrane helix</keyword>
<dbReference type="Gene3D" id="3.40.50.1820">
    <property type="entry name" value="alpha/beta hydrolase"/>
    <property type="match status" value="1"/>
</dbReference>
<dbReference type="AlphaFoldDB" id="A0A1I2I027"/>
<gene>
    <name evidence="5" type="ORF">SAMN04487969_12922</name>
</gene>
<keyword evidence="2" id="KW-0442">Lipid degradation</keyword>
<evidence type="ECO:0000256" key="3">
    <source>
        <dbReference type="ARBA" id="ARBA00023098"/>
    </source>
</evidence>
<feature type="transmembrane region" description="Helical" evidence="4">
    <location>
        <begin position="30"/>
        <end position="46"/>
    </location>
</feature>
<evidence type="ECO:0000256" key="1">
    <source>
        <dbReference type="ARBA" id="ARBA00022801"/>
    </source>
</evidence>
<dbReference type="Proteomes" id="UP000183410">
    <property type="component" value="Unassembled WGS sequence"/>
</dbReference>
<accession>A0A1I2I027</accession>
<dbReference type="Pfam" id="PF03403">
    <property type="entry name" value="PAF-AH_p_II"/>
    <property type="match status" value="1"/>
</dbReference>
<keyword evidence="1 5" id="KW-0378">Hydrolase</keyword>
<keyword evidence="4" id="KW-0472">Membrane</keyword>
<sequence length="299" mass="32868">MKVFEVIVILIILATAGCLLFARKTKRLDSVMLGTVVLAVLLHGVIDHFRIQMVAAYAVALILIIVLAPRLLKPNDDYIRSRAIIKKGLLSLIVIALSGFSVYASTLLPVFTMPEPNGSYGIGTIARHLTDESRAETHSEDPNDKRELMINVWYPVHKNNTEGASTEHYPSEIGEAVSLVFGIPKQIFSHVMNIPTHVLEGAELSTAEASYPVVLFSPGIRSTRFQSMTAIEELVSNGYIVVGMDHPFTSAKVDFPDGRSILYEAEPEFPTSAELYDNNIKEVAVRVADARFVLDSSTP</sequence>
<dbReference type="PANTHER" id="PTHR10272:SF0">
    <property type="entry name" value="PLATELET-ACTIVATING FACTOR ACETYLHYDROLASE"/>
    <property type="match status" value="1"/>
</dbReference>
<proteinExistence type="predicted"/>
<feature type="transmembrane region" description="Helical" evidence="4">
    <location>
        <begin position="89"/>
        <end position="111"/>
    </location>
</feature>
<dbReference type="GO" id="GO:0016042">
    <property type="term" value="P:lipid catabolic process"/>
    <property type="evidence" value="ECO:0007669"/>
    <property type="project" value="UniProtKB-KW"/>
</dbReference>
<feature type="transmembrane region" description="Helical" evidence="4">
    <location>
        <begin position="6"/>
        <end position="23"/>
    </location>
</feature>
<reference evidence="6" key="1">
    <citation type="submission" date="2016-10" db="EMBL/GenBank/DDBJ databases">
        <authorList>
            <person name="Varghese N."/>
            <person name="Submissions S."/>
        </authorList>
    </citation>
    <scope>NUCLEOTIDE SEQUENCE [LARGE SCALE GENOMIC DNA]</scope>
    <source>
        <strain evidence="6">CGMCC 1.10223</strain>
    </source>
</reference>
<evidence type="ECO:0000256" key="2">
    <source>
        <dbReference type="ARBA" id="ARBA00022963"/>
    </source>
</evidence>
<keyword evidence="3" id="KW-0443">Lipid metabolism</keyword>
<dbReference type="InterPro" id="IPR029058">
    <property type="entry name" value="AB_hydrolase_fold"/>
</dbReference>
<evidence type="ECO:0000256" key="4">
    <source>
        <dbReference type="SAM" id="Phobius"/>
    </source>
</evidence>
<dbReference type="PANTHER" id="PTHR10272">
    <property type="entry name" value="PLATELET-ACTIVATING FACTOR ACETYLHYDROLASE"/>
    <property type="match status" value="1"/>
</dbReference>
<dbReference type="SUPFAM" id="SSF53474">
    <property type="entry name" value="alpha/beta-Hydrolases"/>
    <property type="match status" value="1"/>
</dbReference>
<dbReference type="GO" id="GO:0003847">
    <property type="term" value="F:1-alkyl-2-acetylglycerophosphocholine esterase activity"/>
    <property type="evidence" value="ECO:0007669"/>
    <property type="project" value="TreeGrafter"/>
</dbReference>